<dbReference type="Proteomes" id="UP000653305">
    <property type="component" value="Unassembled WGS sequence"/>
</dbReference>
<dbReference type="PROSITE" id="PS00107">
    <property type="entry name" value="PROTEIN_KINASE_ATP"/>
    <property type="match status" value="1"/>
</dbReference>
<keyword evidence="4" id="KW-0547">Nucleotide-binding</keyword>
<proteinExistence type="predicted"/>
<dbReference type="Gene3D" id="3.30.40.10">
    <property type="entry name" value="Zinc/RING finger domain, C3HC4 (zinc finger)"/>
    <property type="match status" value="1"/>
</dbReference>
<evidence type="ECO:0000256" key="2">
    <source>
        <dbReference type="ARBA" id="ARBA00012483"/>
    </source>
</evidence>
<dbReference type="EMBL" id="BMAC01000041">
    <property type="protein sequence ID" value="GFP82343.1"/>
    <property type="molecule type" value="Genomic_DNA"/>
</dbReference>
<evidence type="ECO:0000256" key="1">
    <source>
        <dbReference type="ARBA" id="ARBA00000900"/>
    </source>
</evidence>
<evidence type="ECO:0000313" key="7">
    <source>
        <dbReference type="Proteomes" id="UP000653305"/>
    </source>
</evidence>
<dbReference type="InterPro" id="IPR013083">
    <property type="entry name" value="Znf_RING/FYVE/PHD"/>
</dbReference>
<dbReference type="PANTHER" id="PTHR45647:SF43">
    <property type="entry name" value="OS10G0100500 PROTEIN"/>
    <property type="match status" value="1"/>
</dbReference>
<dbReference type="InterPro" id="IPR051348">
    <property type="entry name" value="U-box_ubiquitin_ligases"/>
</dbReference>
<gene>
    <name evidence="6" type="ORF">PHJA_000377400</name>
</gene>
<dbReference type="Gene3D" id="3.30.200.20">
    <property type="entry name" value="Phosphorylase Kinase, domain 1"/>
    <property type="match status" value="1"/>
</dbReference>
<feature type="binding site" evidence="4">
    <location>
        <position position="410"/>
    </location>
    <ligand>
        <name>ATP</name>
        <dbReference type="ChEBI" id="CHEBI:30616"/>
    </ligand>
</feature>
<organism evidence="6 7">
    <name type="scientific">Phtheirospermum japonicum</name>
    <dbReference type="NCBI Taxonomy" id="374723"/>
    <lineage>
        <taxon>Eukaryota</taxon>
        <taxon>Viridiplantae</taxon>
        <taxon>Streptophyta</taxon>
        <taxon>Embryophyta</taxon>
        <taxon>Tracheophyta</taxon>
        <taxon>Spermatophyta</taxon>
        <taxon>Magnoliopsida</taxon>
        <taxon>eudicotyledons</taxon>
        <taxon>Gunneridae</taxon>
        <taxon>Pentapetalae</taxon>
        <taxon>asterids</taxon>
        <taxon>lamiids</taxon>
        <taxon>Lamiales</taxon>
        <taxon>Orobanchaceae</taxon>
        <taxon>Orobanchaceae incertae sedis</taxon>
        <taxon>Phtheirospermum</taxon>
    </lineage>
</organism>
<reference evidence="6" key="1">
    <citation type="submission" date="2020-07" db="EMBL/GenBank/DDBJ databases">
        <title>Ethylene signaling mediates host invasion by parasitic plants.</title>
        <authorList>
            <person name="Yoshida S."/>
        </authorList>
    </citation>
    <scope>NUCLEOTIDE SEQUENCE</scope>
    <source>
        <strain evidence="6">Okayama</strain>
    </source>
</reference>
<comment type="caution">
    <text evidence="6">The sequence shown here is derived from an EMBL/GenBank/DDBJ whole genome shotgun (WGS) entry which is preliminary data.</text>
</comment>
<keyword evidence="3" id="KW-0833">Ubl conjugation pathway</keyword>
<dbReference type="PANTHER" id="PTHR45647">
    <property type="entry name" value="OS02G0152300 PROTEIN"/>
    <property type="match status" value="1"/>
</dbReference>
<evidence type="ECO:0000256" key="5">
    <source>
        <dbReference type="SAM" id="Coils"/>
    </source>
</evidence>
<keyword evidence="5" id="KW-0175">Coiled coil</keyword>
<dbReference type="SUPFAM" id="SSF52402">
    <property type="entry name" value="Adenine nucleotide alpha hydrolases-like"/>
    <property type="match status" value="1"/>
</dbReference>
<keyword evidence="7" id="KW-1185">Reference proteome</keyword>
<dbReference type="SUPFAM" id="SSF56112">
    <property type="entry name" value="Protein kinase-like (PK-like)"/>
    <property type="match status" value="1"/>
</dbReference>
<name>A0A830BDD1_9LAMI</name>
<evidence type="ECO:0000256" key="3">
    <source>
        <dbReference type="ARBA" id="ARBA00022786"/>
    </source>
</evidence>
<dbReference type="SUPFAM" id="SSF57850">
    <property type="entry name" value="RING/U-box"/>
    <property type="match status" value="1"/>
</dbReference>
<comment type="catalytic activity">
    <reaction evidence="1">
        <text>S-ubiquitinyl-[E2 ubiquitin-conjugating enzyme]-L-cysteine + [acceptor protein]-L-lysine = [E2 ubiquitin-conjugating enzyme]-L-cysteine + N(6)-ubiquitinyl-[acceptor protein]-L-lysine.</text>
        <dbReference type="EC" id="2.3.2.27"/>
    </reaction>
</comment>
<accession>A0A830BDD1</accession>
<dbReference type="GO" id="GO:0061630">
    <property type="term" value="F:ubiquitin protein ligase activity"/>
    <property type="evidence" value="ECO:0007669"/>
    <property type="project" value="UniProtKB-EC"/>
</dbReference>
<dbReference type="InterPro" id="IPR017441">
    <property type="entry name" value="Protein_kinase_ATP_BS"/>
</dbReference>
<sequence>MAALLTHPHRPIEDFHSGFSPASMGGVDAVHVAVGKSAEKTMALLQWTVSTFPGHQIVLLHVHRPSPFIPTPLGKLPASRANPGMLAAFRQEERDEAMKVLSTYLTTCSRSRVKASIITTETDEVHKGIVDLVNLHTIRKLAFGATPESAMLRNTLHLTFLTSTCDPLDSRSASSKADIISGSEYAAPRLSSASRAKTVEECLRIQLAELKREADESRDEANLSLVDRKISEDRALEAFNKVKALEAAHSREEKLRIDAEATLRTMIQGQEKLVEESEKISQQMQRTMRNIALLDSRAQEADRRCEEVSEELQLIEASVSTLRNEKQKLQGKKNEATRWLDRWRNHEKCEDVRESKAVGSKENSCEVLELLVSDVETATCDFCESLRIGHGEYGTVYKGEMSGKTVAIKKLHARHGITKRRIVSKVRKAISMGKTASILGFIRRGLVDVCGSEIVGAGIAVLCAVFFLVPDSSRGRETSPMTNLKLSHLDLTPNYSLRLAIQDWAANLEIAD</sequence>
<dbReference type="AlphaFoldDB" id="A0A830BDD1"/>
<dbReference type="OrthoDB" id="10064100at2759"/>
<feature type="coiled-coil region" evidence="5">
    <location>
        <begin position="193"/>
        <end position="220"/>
    </location>
</feature>
<protein>
    <recommendedName>
        <fullName evidence="2">RING-type E3 ubiquitin transferase</fullName>
        <ecNumber evidence="2">2.3.2.27</ecNumber>
    </recommendedName>
</protein>
<dbReference type="InterPro" id="IPR011009">
    <property type="entry name" value="Kinase-like_dom_sf"/>
</dbReference>
<evidence type="ECO:0000313" key="6">
    <source>
        <dbReference type="EMBL" id="GFP82343.1"/>
    </source>
</evidence>
<keyword evidence="4" id="KW-0067">ATP-binding</keyword>
<feature type="coiled-coil region" evidence="5">
    <location>
        <begin position="284"/>
        <end position="342"/>
    </location>
</feature>
<evidence type="ECO:0000256" key="4">
    <source>
        <dbReference type="PROSITE-ProRule" id="PRU10141"/>
    </source>
</evidence>
<dbReference type="EC" id="2.3.2.27" evidence="2"/>
<dbReference type="GO" id="GO:0005524">
    <property type="term" value="F:ATP binding"/>
    <property type="evidence" value="ECO:0007669"/>
    <property type="project" value="UniProtKB-UniRule"/>
</dbReference>